<dbReference type="GO" id="GO:0046872">
    <property type="term" value="F:metal ion binding"/>
    <property type="evidence" value="ECO:0007669"/>
    <property type="project" value="UniProtKB-KW"/>
</dbReference>
<evidence type="ECO:0000313" key="5">
    <source>
        <dbReference type="EMBL" id="SVE54208.1"/>
    </source>
</evidence>
<name>A0A383EDL5_9ZZZZ</name>
<dbReference type="Pfam" id="PF04828">
    <property type="entry name" value="GFA"/>
    <property type="match status" value="1"/>
</dbReference>
<comment type="similarity">
    <text evidence="1">Belongs to the Gfa family.</text>
</comment>
<dbReference type="EMBL" id="UINC01224542">
    <property type="protein sequence ID" value="SVE54208.1"/>
    <property type="molecule type" value="Genomic_DNA"/>
</dbReference>
<gene>
    <name evidence="5" type="ORF">METZ01_LOCUS507062</name>
</gene>
<accession>A0A383EDL5</accession>
<keyword evidence="2" id="KW-0479">Metal-binding</keyword>
<protein>
    <recommendedName>
        <fullName evidence="4">CENP-V/GFA domain-containing protein</fullName>
    </recommendedName>
</protein>
<dbReference type="InterPro" id="IPR006913">
    <property type="entry name" value="CENP-V/GFA"/>
</dbReference>
<dbReference type="AlphaFoldDB" id="A0A383EDL5"/>
<evidence type="ECO:0000256" key="3">
    <source>
        <dbReference type="ARBA" id="ARBA00022833"/>
    </source>
</evidence>
<dbReference type="SUPFAM" id="SSF51316">
    <property type="entry name" value="Mss4-like"/>
    <property type="match status" value="1"/>
</dbReference>
<sequence length="97" mass="10980">MSGFQRRPYRAVVFCKGQDFKIKGKGRAKEYIKTTAESGNKRIQAFCGECGSQLYGCDLDRSGYNVRIGCLDQRDSLSPVKHIFGTSAQKWVHNLDR</sequence>
<organism evidence="5">
    <name type="scientific">marine metagenome</name>
    <dbReference type="NCBI Taxonomy" id="408172"/>
    <lineage>
        <taxon>unclassified sequences</taxon>
        <taxon>metagenomes</taxon>
        <taxon>ecological metagenomes</taxon>
    </lineage>
</organism>
<evidence type="ECO:0000259" key="4">
    <source>
        <dbReference type="Pfam" id="PF04828"/>
    </source>
</evidence>
<dbReference type="InterPro" id="IPR011057">
    <property type="entry name" value="Mss4-like_sf"/>
</dbReference>
<feature type="domain" description="CENP-V/GFA" evidence="4">
    <location>
        <begin position="9"/>
        <end position="85"/>
    </location>
</feature>
<evidence type="ECO:0000256" key="1">
    <source>
        <dbReference type="ARBA" id="ARBA00005495"/>
    </source>
</evidence>
<evidence type="ECO:0000256" key="2">
    <source>
        <dbReference type="ARBA" id="ARBA00022723"/>
    </source>
</evidence>
<proteinExistence type="inferred from homology"/>
<dbReference type="GO" id="GO:0016846">
    <property type="term" value="F:carbon-sulfur lyase activity"/>
    <property type="evidence" value="ECO:0007669"/>
    <property type="project" value="InterPro"/>
</dbReference>
<reference evidence="5" key="1">
    <citation type="submission" date="2018-05" db="EMBL/GenBank/DDBJ databases">
        <authorList>
            <person name="Lanie J.A."/>
            <person name="Ng W.-L."/>
            <person name="Kazmierczak K.M."/>
            <person name="Andrzejewski T.M."/>
            <person name="Davidsen T.M."/>
            <person name="Wayne K.J."/>
            <person name="Tettelin H."/>
            <person name="Glass J.I."/>
            <person name="Rusch D."/>
            <person name="Podicherti R."/>
            <person name="Tsui H.-C.T."/>
            <person name="Winkler M.E."/>
        </authorList>
    </citation>
    <scope>NUCLEOTIDE SEQUENCE</scope>
</reference>
<dbReference type="Gene3D" id="3.90.1590.10">
    <property type="entry name" value="glutathione-dependent formaldehyde- activating enzyme (gfa)"/>
    <property type="match status" value="1"/>
</dbReference>
<keyword evidence="3" id="KW-0862">Zinc</keyword>